<evidence type="ECO:0000256" key="1">
    <source>
        <dbReference type="ARBA" id="ARBA00004370"/>
    </source>
</evidence>
<evidence type="ECO:0000313" key="6">
    <source>
        <dbReference type="EMBL" id="ORX80185.1"/>
    </source>
</evidence>
<evidence type="ECO:0000313" key="7">
    <source>
        <dbReference type="Proteomes" id="UP000193498"/>
    </source>
</evidence>
<evidence type="ECO:0000256" key="4">
    <source>
        <dbReference type="ARBA" id="ARBA00023136"/>
    </source>
</evidence>
<dbReference type="AlphaFoldDB" id="A0A1Y1X3E5"/>
<sequence length="87" mass="10158">MECLKWFIPLFLLPQPSASPYFIYLFLFSYILHSKPCVYCTILLVALLGSTCYWGTDHCWVDTNHMDIFSPRNISLLTPLPLQEEQI</sequence>
<keyword evidence="7" id="KW-1185">Reference proteome</keyword>
<evidence type="ECO:0000256" key="5">
    <source>
        <dbReference type="SAM" id="Phobius"/>
    </source>
</evidence>
<dbReference type="PANTHER" id="PTHR13259">
    <property type="entry name" value="BLADDER CANCER 10 KD PROTEIN HOMOLOG"/>
    <property type="match status" value="1"/>
</dbReference>
<dbReference type="PANTHER" id="PTHR13259:SF1">
    <property type="entry name" value="BLADDER CANCER-ASSOCIATED PROTEIN"/>
    <property type="match status" value="1"/>
</dbReference>
<evidence type="ECO:0000256" key="3">
    <source>
        <dbReference type="ARBA" id="ARBA00022989"/>
    </source>
</evidence>
<comment type="caution">
    <text evidence="6">The sequence shown here is derived from an EMBL/GenBank/DDBJ whole genome shotgun (WGS) entry which is preliminary data.</text>
</comment>
<keyword evidence="4 5" id="KW-0472">Membrane</keyword>
<dbReference type="Proteomes" id="UP000193498">
    <property type="component" value="Unassembled WGS sequence"/>
</dbReference>
<dbReference type="InParanoid" id="A0A1Y1X3E5"/>
<reference evidence="6 7" key="1">
    <citation type="submission" date="2016-07" db="EMBL/GenBank/DDBJ databases">
        <title>Pervasive Adenine N6-methylation of Active Genes in Fungi.</title>
        <authorList>
            <consortium name="DOE Joint Genome Institute"/>
            <person name="Mondo S.J."/>
            <person name="Dannebaum R.O."/>
            <person name="Kuo R.C."/>
            <person name="Labutti K."/>
            <person name="Haridas S."/>
            <person name="Kuo A."/>
            <person name="Salamov A."/>
            <person name="Ahrendt S.R."/>
            <person name="Lipzen A."/>
            <person name="Sullivan W."/>
            <person name="Andreopoulos W.B."/>
            <person name="Clum A."/>
            <person name="Lindquist E."/>
            <person name="Daum C."/>
            <person name="Ramamoorthy G.K."/>
            <person name="Gryganskyi A."/>
            <person name="Culley D."/>
            <person name="Magnuson J.K."/>
            <person name="James T.Y."/>
            <person name="O'Malley M.A."/>
            <person name="Stajich J.E."/>
            <person name="Spatafora J.W."/>
            <person name="Visel A."/>
            <person name="Grigoriev I.V."/>
        </authorList>
    </citation>
    <scope>NUCLEOTIDE SEQUENCE [LARGE SCALE GENOMIC DNA]</scope>
    <source>
        <strain evidence="6 7">CBS 931.73</strain>
    </source>
</reference>
<dbReference type="InterPro" id="IPR009598">
    <property type="entry name" value="BCALP"/>
</dbReference>
<proteinExistence type="predicted"/>
<accession>A0A1Y1X3E5</accession>
<gene>
    <name evidence="6" type="ORF">K493DRAFT_270920</name>
</gene>
<protein>
    <submittedName>
        <fullName evidence="6">Uncharacterized protein</fullName>
    </submittedName>
</protein>
<comment type="subcellular location">
    <subcellularLocation>
        <location evidence="1">Membrane</location>
    </subcellularLocation>
</comment>
<feature type="transmembrane region" description="Helical" evidence="5">
    <location>
        <begin position="6"/>
        <end position="30"/>
    </location>
</feature>
<feature type="transmembrane region" description="Helical" evidence="5">
    <location>
        <begin position="37"/>
        <end position="56"/>
    </location>
</feature>
<name>A0A1Y1X3E5_9FUNG</name>
<dbReference type="SMART" id="SM01396">
    <property type="entry name" value="BC10"/>
    <property type="match status" value="1"/>
</dbReference>
<dbReference type="GO" id="GO:0016020">
    <property type="term" value="C:membrane"/>
    <property type="evidence" value="ECO:0007669"/>
    <property type="project" value="UniProtKB-SubCell"/>
</dbReference>
<dbReference type="EMBL" id="MCFE01000752">
    <property type="protein sequence ID" value="ORX80185.1"/>
    <property type="molecule type" value="Genomic_DNA"/>
</dbReference>
<evidence type="ECO:0000256" key="2">
    <source>
        <dbReference type="ARBA" id="ARBA00022692"/>
    </source>
</evidence>
<dbReference type="Pfam" id="PF06726">
    <property type="entry name" value="BC10"/>
    <property type="match status" value="1"/>
</dbReference>
<keyword evidence="3 5" id="KW-1133">Transmembrane helix</keyword>
<keyword evidence="2 5" id="KW-0812">Transmembrane</keyword>
<dbReference type="OrthoDB" id="5563033at2759"/>
<organism evidence="6 7">
    <name type="scientific">Basidiobolus meristosporus CBS 931.73</name>
    <dbReference type="NCBI Taxonomy" id="1314790"/>
    <lineage>
        <taxon>Eukaryota</taxon>
        <taxon>Fungi</taxon>
        <taxon>Fungi incertae sedis</taxon>
        <taxon>Zoopagomycota</taxon>
        <taxon>Entomophthoromycotina</taxon>
        <taxon>Basidiobolomycetes</taxon>
        <taxon>Basidiobolales</taxon>
        <taxon>Basidiobolaceae</taxon>
        <taxon>Basidiobolus</taxon>
    </lineage>
</organism>